<protein>
    <submittedName>
        <fullName evidence="2">Putative signal transducing protein</fullName>
    </submittedName>
</protein>
<proteinExistence type="predicted"/>
<evidence type="ECO:0000313" key="3">
    <source>
        <dbReference type="Proteomes" id="UP000199203"/>
    </source>
</evidence>
<name>A0A1G7PY81_9FLAO</name>
<reference evidence="3" key="1">
    <citation type="submission" date="2016-10" db="EMBL/GenBank/DDBJ databases">
        <authorList>
            <person name="Varghese N."/>
            <person name="Submissions S."/>
        </authorList>
    </citation>
    <scope>NUCLEOTIDE SEQUENCE [LARGE SCALE GENOMIC DNA]</scope>
    <source>
        <strain evidence="3">DSM 19684</strain>
    </source>
</reference>
<evidence type="ECO:0000259" key="1">
    <source>
        <dbReference type="Pfam" id="PF09413"/>
    </source>
</evidence>
<organism evidence="2 3">
    <name type="scientific">Epilithonimonas hungarica</name>
    <dbReference type="NCBI Taxonomy" id="454006"/>
    <lineage>
        <taxon>Bacteria</taxon>
        <taxon>Pseudomonadati</taxon>
        <taxon>Bacteroidota</taxon>
        <taxon>Flavobacteriia</taxon>
        <taxon>Flavobacteriales</taxon>
        <taxon>Weeksellaceae</taxon>
        <taxon>Chryseobacterium group</taxon>
        <taxon>Epilithonimonas</taxon>
    </lineage>
</organism>
<gene>
    <name evidence="2" type="ORF">SAMN05421825_2451</name>
</gene>
<keyword evidence="3" id="KW-1185">Reference proteome</keyword>
<dbReference type="RefSeq" id="WP_089873688.1">
    <property type="nucleotide sequence ID" value="NZ_FNBH01000002.1"/>
</dbReference>
<accession>A0A1G7PY81</accession>
<feature type="domain" description="DUF2007" evidence="1">
    <location>
        <begin position="10"/>
        <end position="69"/>
    </location>
</feature>
<dbReference type="Pfam" id="PF09413">
    <property type="entry name" value="DUF2007"/>
    <property type="match status" value="1"/>
</dbReference>
<dbReference type="STRING" id="454006.SAMN05421825_2451"/>
<sequence length="75" mass="8675">MELITLKIFNTEIEAEMLKIFLETNGVETFVFGNILANTFNLFNNTSEGVQLKVSENDFEKANDLMTEFYNKDNQ</sequence>
<dbReference type="InterPro" id="IPR018551">
    <property type="entry name" value="DUF2007"/>
</dbReference>
<dbReference type="OrthoDB" id="8480302at2"/>
<dbReference type="Proteomes" id="UP000199203">
    <property type="component" value="Unassembled WGS sequence"/>
</dbReference>
<evidence type="ECO:0000313" key="2">
    <source>
        <dbReference type="EMBL" id="SDF91168.1"/>
    </source>
</evidence>
<dbReference type="AlphaFoldDB" id="A0A1G7PY81"/>
<dbReference type="EMBL" id="FNBH01000002">
    <property type="protein sequence ID" value="SDF91168.1"/>
    <property type="molecule type" value="Genomic_DNA"/>
</dbReference>